<name>A0AAD1XQ94_EUPCR</name>
<keyword evidence="1" id="KW-0812">Transmembrane</keyword>
<keyword evidence="1" id="KW-1133">Transmembrane helix</keyword>
<dbReference type="EMBL" id="CAMPGE010018722">
    <property type="protein sequence ID" value="CAI2377113.1"/>
    <property type="molecule type" value="Genomic_DNA"/>
</dbReference>
<dbReference type="AlphaFoldDB" id="A0AAD1XQ94"/>
<accession>A0AAD1XQ94</accession>
<evidence type="ECO:0000313" key="3">
    <source>
        <dbReference type="Proteomes" id="UP001295684"/>
    </source>
</evidence>
<evidence type="ECO:0000256" key="1">
    <source>
        <dbReference type="SAM" id="Phobius"/>
    </source>
</evidence>
<feature type="transmembrane region" description="Helical" evidence="1">
    <location>
        <begin position="105"/>
        <end position="123"/>
    </location>
</feature>
<comment type="caution">
    <text evidence="2">The sequence shown here is derived from an EMBL/GenBank/DDBJ whole genome shotgun (WGS) entry which is preliminary data.</text>
</comment>
<gene>
    <name evidence="2" type="ORF">ECRASSUSDP1_LOCUS18496</name>
</gene>
<proteinExistence type="predicted"/>
<evidence type="ECO:0000313" key="2">
    <source>
        <dbReference type="EMBL" id="CAI2377113.1"/>
    </source>
</evidence>
<sequence length="279" mass="31237">MLYSGSQDVTTNPSFKKDSNDVTDHALSDNAIQRNNYCLVYYVFSLCVICICLCLAGTQQGSPNALKGVKMSVLLKLATILHYSLRNKLIRDKTLALTTIDVTSWVFHLCTMGCHYKIINSFMKTPVQCLETAPLAWLSLFMVSIEAVVLICTIGILLICRLVTFINKPCNVPTQHFVMKDQQLVTELTRLKKFKNECCCAKCDVCISLMQAENELIKSTSNRSHNLYESCSDMEFDSQTNSSLGDYESDINSQGLPSKMTENDSCVPKTMLTEVNLTK</sequence>
<reference evidence="2" key="1">
    <citation type="submission" date="2023-07" db="EMBL/GenBank/DDBJ databases">
        <authorList>
            <consortium name="AG Swart"/>
            <person name="Singh M."/>
            <person name="Singh A."/>
            <person name="Seah K."/>
            <person name="Emmerich C."/>
        </authorList>
    </citation>
    <scope>NUCLEOTIDE SEQUENCE</scope>
    <source>
        <strain evidence="2">DP1</strain>
    </source>
</reference>
<keyword evidence="3" id="KW-1185">Reference proteome</keyword>
<organism evidence="2 3">
    <name type="scientific">Euplotes crassus</name>
    <dbReference type="NCBI Taxonomy" id="5936"/>
    <lineage>
        <taxon>Eukaryota</taxon>
        <taxon>Sar</taxon>
        <taxon>Alveolata</taxon>
        <taxon>Ciliophora</taxon>
        <taxon>Intramacronucleata</taxon>
        <taxon>Spirotrichea</taxon>
        <taxon>Hypotrichia</taxon>
        <taxon>Euplotida</taxon>
        <taxon>Euplotidae</taxon>
        <taxon>Moneuplotes</taxon>
    </lineage>
</organism>
<feature type="transmembrane region" description="Helical" evidence="1">
    <location>
        <begin position="135"/>
        <end position="159"/>
    </location>
</feature>
<feature type="transmembrane region" description="Helical" evidence="1">
    <location>
        <begin position="39"/>
        <end position="56"/>
    </location>
</feature>
<dbReference type="Proteomes" id="UP001295684">
    <property type="component" value="Unassembled WGS sequence"/>
</dbReference>
<keyword evidence="1" id="KW-0472">Membrane</keyword>
<protein>
    <submittedName>
        <fullName evidence="2">Uncharacterized protein</fullName>
    </submittedName>
</protein>